<comment type="caution">
    <text evidence="2">The sequence shown here is derived from an EMBL/GenBank/DDBJ whole genome shotgun (WGS) entry which is preliminary data.</text>
</comment>
<keyword evidence="1" id="KW-0472">Membrane</keyword>
<feature type="transmembrane region" description="Helical" evidence="1">
    <location>
        <begin position="172"/>
        <end position="191"/>
    </location>
</feature>
<dbReference type="AlphaFoldDB" id="A0A8J3WQ82"/>
<feature type="transmembrane region" description="Helical" evidence="1">
    <location>
        <begin position="254"/>
        <end position="274"/>
    </location>
</feature>
<protein>
    <submittedName>
        <fullName evidence="2">ABC transporter permease</fullName>
    </submittedName>
</protein>
<accession>A0A8J3WQ82</accession>
<keyword evidence="3" id="KW-1185">Reference proteome</keyword>
<keyword evidence="1" id="KW-1133">Transmembrane helix</keyword>
<organism evidence="2 3">
    <name type="scientific">Planobispora siamensis</name>
    <dbReference type="NCBI Taxonomy" id="936338"/>
    <lineage>
        <taxon>Bacteria</taxon>
        <taxon>Bacillati</taxon>
        <taxon>Actinomycetota</taxon>
        <taxon>Actinomycetes</taxon>
        <taxon>Streptosporangiales</taxon>
        <taxon>Streptosporangiaceae</taxon>
        <taxon>Planobispora</taxon>
    </lineage>
</organism>
<reference evidence="2 3" key="1">
    <citation type="submission" date="2021-01" db="EMBL/GenBank/DDBJ databases">
        <title>Whole genome shotgun sequence of Planobispora siamensis NBRC 107568.</title>
        <authorList>
            <person name="Komaki H."/>
            <person name="Tamura T."/>
        </authorList>
    </citation>
    <scope>NUCLEOTIDE SEQUENCE [LARGE SCALE GENOMIC DNA]</scope>
    <source>
        <strain evidence="2 3">NBRC 107568</strain>
    </source>
</reference>
<feature type="transmembrane region" description="Helical" evidence="1">
    <location>
        <begin position="42"/>
        <end position="60"/>
    </location>
</feature>
<keyword evidence="1" id="KW-0812">Transmembrane</keyword>
<proteinExistence type="predicted"/>
<sequence length="279" mass="28302">MSVSSASLPAGAPSTPSAASMAVSWAAVLRSEWTKLRTLRSTWYLPTGAFVAALGYGYLFGTSNGRAHLAAAADERALFDPMESAFRGLVLVQLLVNALGVLAVTSEYAAGTMPASATAVPRRGRLLAGKAAVVAALVLPCGPLLALGSFLVSQAALAAQGAPSGALTDPGVPGAIAGAGLYLTLISLYGVATGFLIRRTAGAVSLGTFLLLLPAMAPLLPEWPARMLVTYWPSSAGLRLFAPAPAPDALPPSAAFVLLAGTALALSLAAFARFRARDV</sequence>
<feature type="transmembrane region" description="Helical" evidence="1">
    <location>
        <begin position="203"/>
        <end position="220"/>
    </location>
</feature>
<evidence type="ECO:0000256" key="1">
    <source>
        <dbReference type="SAM" id="Phobius"/>
    </source>
</evidence>
<dbReference type="EMBL" id="BOOJ01000068">
    <property type="protein sequence ID" value="GIH96617.1"/>
    <property type="molecule type" value="Genomic_DNA"/>
</dbReference>
<name>A0A8J3WQ82_9ACTN</name>
<evidence type="ECO:0000313" key="3">
    <source>
        <dbReference type="Proteomes" id="UP000619788"/>
    </source>
</evidence>
<gene>
    <name evidence="2" type="ORF">Psi01_72470</name>
</gene>
<dbReference type="Proteomes" id="UP000619788">
    <property type="component" value="Unassembled WGS sequence"/>
</dbReference>
<feature type="transmembrane region" description="Helical" evidence="1">
    <location>
        <begin position="131"/>
        <end position="152"/>
    </location>
</feature>
<dbReference type="RefSeq" id="WP_204068651.1">
    <property type="nucleotide sequence ID" value="NZ_BOOJ01000068.1"/>
</dbReference>
<evidence type="ECO:0000313" key="2">
    <source>
        <dbReference type="EMBL" id="GIH96617.1"/>
    </source>
</evidence>